<evidence type="ECO:0000313" key="1">
    <source>
        <dbReference type="EMBL" id="CEL54721.1"/>
    </source>
</evidence>
<sequence>MAHGFSGDRPISIRSLPADYCKSGGKLRVIRSHGVHSAHLHPHTLLMRCTRLTRLMCHLNYIHPSTNMNWVWKTFTPKSKKHSISWMLT</sequence>
<dbReference type="AlphaFoldDB" id="A0A0B7F9I1"/>
<proteinExistence type="predicted"/>
<keyword evidence="2" id="KW-1185">Reference proteome</keyword>
<reference evidence="1 2" key="1">
    <citation type="submission" date="2014-11" db="EMBL/GenBank/DDBJ databases">
        <authorList>
            <person name="Wibberg Daniel"/>
        </authorList>
    </citation>
    <scope>NUCLEOTIDE SEQUENCE [LARGE SCALE GENOMIC DNA]</scope>
    <source>
        <strain evidence="1">Rhizoctonia solani AG1-IB 7/3/14</strain>
    </source>
</reference>
<dbReference type="Proteomes" id="UP000059188">
    <property type="component" value="Unassembled WGS sequence"/>
</dbReference>
<organism evidence="1 2">
    <name type="scientific">Thanatephorus cucumeris (strain AG1-IB / isolate 7/3/14)</name>
    <name type="common">Lettuce bottom rot fungus</name>
    <name type="synonym">Rhizoctonia solani</name>
    <dbReference type="NCBI Taxonomy" id="1108050"/>
    <lineage>
        <taxon>Eukaryota</taxon>
        <taxon>Fungi</taxon>
        <taxon>Dikarya</taxon>
        <taxon>Basidiomycota</taxon>
        <taxon>Agaricomycotina</taxon>
        <taxon>Agaricomycetes</taxon>
        <taxon>Cantharellales</taxon>
        <taxon>Ceratobasidiaceae</taxon>
        <taxon>Rhizoctonia</taxon>
        <taxon>Rhizoctonia solani AG-1</taxon>
    </lineage>
</organism>
<protein>
    <submittedName>
        <fullName evidence="1">Uncharacterized protein</fullName>
    </submittedName>
</protein>
<dbReference type="EMBL" id="LN679117">
    <property type="protein sequence ID" value="CEL54721.1"/>
    <property type="molecule type" value="Genomic_DNA"/>
</dbReference>
<name>A0A0B7F9I1_THACB</name>
<gene>
    <name evidence="1" type="ORF">RSOLAG1IB_07255</name>
</gene>
<evidence type="ECO:0000313" key="2">
    <source>
        <dbReference type="Proteomes" id="UP000059188"/>
    </source>
</evidence>
<accession>A0A0B7F9I1</accession>